<keyword evidence="5" id="KW-1185">Reference proteome</keyword>
<feature type="domain" description="RmlD-like substrate binding" evidence="3">
    <location>
        <begin position="1"/>
        <end position="276"/>
    </location>
</feature>
<dbReference type="NCBIfam" id="TIGR01214">
    <property type="entry name" value="rmlD"/>
    <property type="match status" value="1"/>
</dbReference>
<dbReference type="AlphaFoldDB" id="A0A4Q9E005"/>
<protein>
    <recommendedName>
        <fullName evidence="2">dTDP-4-dehydrorhamnose reductase</fullName>
        <ecNumber evidence="2">1.1.1.133</ecNumber>
    </recommendedName>
</protein>
<evidence type="ECO:0000313" key="4">
    <source>
        <dbReference type="EMBL" id="TBL81750.1"/>
    </source>
</evidence>
<dbReference type="PANTHER" id="PTHR10491:SF4">
    <property type="entry name" value="METHIONINE ADENOSYLTRANSFERASE 2 SUBUNIT BETA"/>
    <property type="match status" value="1"/>
</dbReference>
<dbReference type="RefSeq" id="WP_131011536.1">
    <property type="nucleotide sequence ID" value="NZ_SIRE01000002.1"/>
</dbReference>
<dbReference type="FunFam" id="3.40.50.720:FF:000159">
    <property type="entry name" value="dTDP-4-dehydrorhamnose reductase"/>
    <property type="match status" value="1"/>
</dbReference>
<dbReference type="InterPro" id="IPR029903">
    <property type="entry name" value="RmlD-like-bd"/>
</dbReference>
<dbReference type="GO" id="GO:0008831">
    <property type="term" value="F:dTDP-4-dehydrorhamnose reductase activity"/>
    <property type="evidence" value="ECO:0007669"/>
    <property type="project" value="UniProtKB-EC"/>
</dbReference>
<gene>
    <name evidence="4" type="primary">rfbD</name>
    <name evidence="4" type="ORF">EYB31_01785</name>
</gene>
<dbReference type="Gene3D" id="3.90.25.10">
    <property type="entry name" value="UDP-galactose 4-epimerase, domain 1"/>
    <property type="match status" value="1"/>
</dbReference>
<organism evidence="4 5">
    <name type="scientific">Paenibacillus thalictri</name>
    <dbReference type="NCBI Taxonomy" id="2527873"/>
    <lineage>
        <taxon>Bacteria</taxon>
        <taxon>Bacillati</taxon>
        <taxon>Bacillota</taxon>
        <taxon>Bacilli</taxon>
        <taxon>Bacillales</taxon>
        <taxon>Paenibacillaceae</taxon>
        <taxon>Paenibacillus</taxon>
    </lineage>
</organism>
<dbReference type="GO" id="GO:0005829">
    <property type="term" value="C:cytosol"/>
    <property type="evidence" value="ECO:0007669"/>
    <property type="project" value="TreeGrafter"/>
</dbReference>
<reference evidence="4 5" key="1">
    <citation type="submission" date="2019-02" db="EMBL/GenBank/DDBJ databases">
        <title>Paenibacillus sp. nov., isolated from surface-sterilized tissue of Thalictrum simplex L.</title>
        <authorList>
            <person name="Tuo L."/>
        </authorList>
    </citation>
    <scope>NUCLEOTIDE SEQUENCE [LARGE SCALE GENOMIC DNA]</scope>
    <source>
        <strain evidence="4 5">N2SHLJ1</strain>
    </source>
</reference>
<evidence type="ECO:0000256" key="1">
    <source>
        <dbReference type="ARBA" id="ARBA00010944"/>
    </source>
</evidence>
<name>A0A4Q9E005_9BACL</name>
<dbReference type="UniPathway" id="UPA00124"/>
<comment type="function">
    <text evidence="2">Catalyzes the reduction of dTDP-6-deoxy-L-lyxo-4-hexulose to yield dTDP-L-rhamnose.</text>
</comment>
<keyword evidence="2" id="KW-0521">NADP</keyword>
<dbReference type="Proteomes" id="UP000293142">
    <property type="component" value="Unassembled WGS sequence"/>
</dbReference>
<dbReference type="SUPFAM" id="SSF51735">
    <property type="entry name" value="NAD(P)-binding Rossmann-fold domains"/>
    <property type="match status" value="1"/>
</dbReference>
<evidence type="ECO:0000259" key="3">
    <source>
        <dbReference type="Pfam" id="PF04321"/>
    </source>
</evidence>
<keyword evidence="2 4" id="KW-0560">Oxidoreductase</keyword>
<dbReference type="OrthoDB" id="9803892at2"/>
<accession>A0A4Q9E005</accession>
<dbReference type="PANTHER" id="PTHR10491">
    <property type="entry name" value="DTDP-4-DEHYDRORHAMNOSE REDUCTASE"/>
    <property type="match status" value="1"/>
</dbReference>
<evidence type="ECO:0000313" key="5">
    <source>
        <dbReference type="Proteomes" id="UP000293142"/>
    </source>
</evidence>
<comment type="pathway">
    <text evidence="2">Carbohydrate biosynthesis; dTDP-L-rhamnose biosynthesis.</text>
</comment>
<dbReference type="InterPro" id="IPR036291">
    <property type="entry name" value="NAD(P)-bd_dom_sf"/>
</dbReference>
<proteinExistence type="inferred from homology"/>
<dbReference type="EMBL" id="SIRE01000002">
    <property type="protein sequence ID" value="TBL81750.1"/>
    <property type="molecule type" value="Genomic_DNA"/>
</dbReference>
<sequence>MKIAITGAGGQLGRDLIRVLGPVHELLPYTRQQLDVRDEEAVVRLIVETQPDVVIHAAAYTQVDQAEGHPEDAYMINSYGTRNVALAAQKAGAKMVYISTDYVFDGTKEGLYSESDRTNPLSIYGKSKLHGEKFVEIACERFYIVRTSWLYGKHGNNFVKKVLELAGKQPSLTMVSDQYGSPTYTYDLALFVAELICTDLFGVYHASNRGSCSRYEFAQEILRAAEINGVTLKPVSAAAFSLPAARPDNSAFDDTAIRNSGLTRIRDWKSALHDFICNDLER</sequence>
<dbReference type="InterPro" id="IPR005913">
    <property type="entry name" value="dTDP_dehydrorham_reduct"/>
</dbReference>
<dbReference type="GO" id="GO:0019305">
    <property type="term" value="P:dTDP-rhamnose biosynthetic process"/>
    <property type="evidence" value="ECO:0007669"/>
    <property type="project" value="UniProtKB-UniPathway"/>
</dbReference>
<dbReference type="CDD" id="cd05254">
    <property type="entry name" value="dTDP_HR_like_SDR_e"/>
    <property type="match status" value="1"/>
</dbReference>
<dbReference type="Pfam" id="PF04321">
    <property type="entry name" value="RmlD_sub_bind"/>
    <property type="match status" value="1"/>
</dbReference>
<dbReference type="EC" id="1.1.1.133" evidence="2"/>
<dbReference type="Gene3D" id="3.40.50.720">
    <property type="entry name" value="NAD(P)-binding Rossmann-like Domain"/>
    <property type="match status" value="1"/>
</dbReference>
<evidence type="ECO:0000256" key="2">
    <source>
        <dbReference type="RuleBase" id="RU364082"/>
    </source>
</evidence>
<comment type="similarity">
    <text evidence="1 2">Belongs to the dTDP-4-dehydrorhamnose reductase family.</text>
</comment>
<comment type="caution">
    <text evidence="4">The sequence shown here is derived from an EMBL/GenBank/DDBJ whole genome shotgun (WGS) entry which is preliminary data.</text>
</comment>